<evidence type="ECO:0000256" key="4">
    <source>
        <dbReference type="ARBA" id="ARBA00004752"/>
    </source>
</evidence>
<reference evidence="21 22" key="1">
    <citation type="submission" date="2020-10" db="EMBL/GenBank/DDBJ databases">
        <title>Investigation of anaerobic biodegradation of phenanthrene by a sulfate-dependent Geobacter anodireducens strain PheS2.</title>
        <authorList>
            <person name="Zhang Z."/>
        </authorList>
    </citation>
    <scope>NUCLEOTIDE SEQUENCE [LARGE SCALE GENOMIC DNA]</scope>
    <source>
        <strain evidence="21 22">PheS2</strain>
    </source>
</reference>
<protein>
    <recommendedName>
        <fullName evidence="6 19">UDP-N-acetylenolpyruvoylglucosamine reductase</fullName>
        <ecNumber evidence="5 19">1.3.1.98</ecNumber>
    </recommendedName>
    <alternativeName>
        <fullName evidence="17 19">UDP-N-acetylmuramate dehydrogenase</fullName>
    </alternativeName>
</protein>
<dbReference type="RefSeq" id="WP_192905372.1">
    <property type="nucleotide sequence ID" value="NZ_JADBFD010000008.1"/>
</dbReference>
<evidence type="ECO:0000256" key="19">
    <source>
        <dbReference type="HAMAP-Rule" id="MF_00037"/>
    </source>
</evidence>
<dbReference type="InterPro" id="IPR006094">
    <property type="entry name" value="Oxid_FAD_bind_N"/>
</dbReference>
<dbReference type="SUPFAM" id="SSF56194">
    <property type="entry name" value="Uridine diphospho-N-Acetylenolpyruvylglucosamine reductase, MurB, C-terminal domain"/>
    <property type="match status" value="1"/>
</dbReference>
<dbReference type="HAMAP" id="MF_00037">
    <property type="entry name" value="MurB"/>
    <property type="match status" value="1"/>
</dbReference>
<dbReference type="NCBIfam" id="TIGR00179">
    <property type="entry name" value="murB"/>
    <property type="match status" value="1"/>
</dbReference>
<evidence type="ECO:0000256" key="16">
    <source>
        <dbReference type="ARBA" id="ARBA00023316"/>
    </source>
</evidence>
<dbReference type="InterPro" id="IPR003170">
    <property type="entry name" value="MurB"/>
</dbReference>
<keyword evidence="8 19" id="KW-0132">Cell division</keyword>
<evidence type="ECO:0000256" key="7">
    <source>
        <dbReference type="ARBA" id="ARBA00022490"/>
    </source>
</evidence>
<dbReference type="EMBL" id="JADBFD010000008">
    <property type="protein sequence ID" value="MBE2887790.1"/>
    <property type="molecule type" value="Genomic_DNA"/>
</dbReference>
<evidence type="ECO:0000256" key="14">
    <source>
        <dbReference type="ARBA" id="ARBA00023002"/>
    </source>
</evidence>
<dbReference type="Gene3D" id="3.30.43.10">
    <property type="entry name" value="Uridine Diphospho-n-acetylenolpyruvylglucosamine Reductase, domain 2"/>
    <property type="match status" value="1"/>
</dbReference>
<dbReference type="Gene3D" id="3.30.465.10">
    <property type="match status" value="1"/>
</dbReference>
<keyword evidence="11 19" id="KW-0521">NADP</keyword>
<evidence type="ECO:0000256" key="2">
    <source>
        <dbReference type="ARBA" id="ARBA00003921"/>
    </source>
</evidence>
<evidence type="ECO:0000256" key="18">
    <source>
        <dbReference type="ARBA" id="ARBA00048914"/>
    </source>
</evidence>
<evidence type="ECO:0000256" key="11">
    <source>
        <dbReference type="ARBA" id="ARBA00022857"/>
    </source>
</evidence>
<comment type="function">
    <text evidence="2 19">Cell wall formation.</text>
</comment>
<comment type="similarity">
    <text evidence="19">Belongs to the MurB family.</text>
</comment>
<keyword evidence="10 19" id="KW-0274">FAD</keyword>
<evidence type="ECO:0000256" key="13">
    <source>
        <dbReference type="ARBA" id="ARBA00022984"/>
    </source>
</evidence>
<dbReference type="PANTHER" id="PTHR21071:SF4">
    <property type="entry name" value="UDP-N-ACETYLENOLPYRUVOYLGLUCOSAMINE REDUCTASE"/>
    <property type="match status" value="1"/>
</dbReference>
<dbReference type="NCBIfam" id="NF010480">
    <property type="entry name" value="PRK13905.1"/>
    <property type="match status" value="1"/>
</dbReference>
<feature type="active site" evidence="19">
    <location>
        <position position="174"/>
    </location>
</feature>
<dbReference type="PROSITE" id="PS51387">
    <property type="entry name" value="FAD_PCMH"/>
    <property type="match status" value="1"/>
</dbReference>
<dbReference type="EC" id="1.3.1.98" evidence="5 19"/>
<dbReference type="GO" id="GO:0008762">
    <property type="term" value="F:UDP-N-acetylmuramate dehydrogenase activity"/>
    <property type="evidence" value="ECO:0007669"/>
    <property type="project" value="UniProtKB-EC"/>
</dbReference>
<proteinExistence type="inferred from homology"/>
<evidence type="ECO:0000256" key="15">
    <source>
        <dbReference type="ARBA" id="ARBA00023306"/>
    </source>
</evidence>
<keyword evidence="9 19" id="KW-0285">Flavoprotein</keyword>
<feature type="active site" description="Proton donor" evidence="19">
    <location>
        <position position="223"/>
    </location>
</feature>
<dbReference type="InterPro" id="IPR016166">
    <property type="entry name" value="FAD-bd_PCMH"/>
</dbReference>
<evidence type="ECO:0000256" key="9">
    <source>
        <dbReference type="ARBA" id="ARBA00022630"/>
    </source>
</evidence>
<dbReference type="Pfam" id="PF01565">
    <property type="entry name" value="FAD_binding_4"/>
    <property type="match status" value="1"/>
</dbReference>
<sequence length="300" mass="31934">MNDRLAARLEAEVRGEILRDEPMARHTSLKVGGPADFFVTPADPDDMRVLLALLAETGTPWLAVGGGYNLLIRDGGFRGVVISPARMTTLERLEGNRAGVGAGVANGRLTVFLRDEGLAGLEFLCGIPGTVGGALAMNAGAHGNAILDRVEEILTIGTAGFERKGRELFDYGYRYLRLQPGEIIIGATFVLDPADPRRIGERIDGYRAHRAASQQVGFPNAGSFFKNPPGQAAWRLIEDAGLRGARVGGAQVSEVHANFLVNRGGATAADFLALAARIKEAVKLKSGTALEEEVNIFGDE</sequence>
<organism evidence="21 22">
    <name type="scientific">Geobacter anodireducens</name>
    <dbReference type="NCBI Taxonomy" id="1340425"/>
    <lineage>
        <taxon>Bacteria</taxon>
        <taxon>Pseudomonadati</taxon>
        <taxon>Thermodesulfobacteriota</taxon>
        <taxon>Desulfuromonadia</taxon>
        <taxon>Geobacterales</taxon>
        <taxon>Geobacteraceae</taxon>
        <taxon>Geobacter</taxon>
    </lineage>
</organism>
<dbReference type="Pfam" id="PF02873">
    <property type="entry name" value="MurB_C"/>
    <property type="match status" value="1"/>
</dbReference>
<keyword evidence="22" id="KW-1185">Reference proteome</keyword>
<dbReference type="PANTHER" id="PTHR21071">
    <property type="entry name" value="UDP-N-ACETYLENOLPYRUVOYLGLUCOSAMINE REDUCTASE"/>
    <property type="match status" value="1"/>
</dbReference>
<feature type="active site" evidence="19">
    <location>
        <position position="293"/>
    </location>
</feature>
<evidence type="ECO:0000256" key="6">
    <source>
        <dbReference type="ARBA" id="ARBA00015188"/>
    </source>
</evidence>
<evidence type="ECO:0000313" key="22">
    <source>
        <dbReference type="Proteomes" id="UP000618926"/>
    </source>
</evidence>
<keyword evidence="7 19" id="KW-0963">Cytoplasm</keyword>
<keyword evidence="16 19" id="KW-0961">Cell wall biogenesis/degradation</keyword>
<comment type="subcellular location">
    <subcellularLocation>
        <location evidence="3 19">Cytoplasm</location>
    </subcellularLocation>
</comment>
<comment type="cofactor">
    <cofactor evidence="1 19">
        <name>FAD</name>
        <dbReference type="ChEBI" id="CHEBI:57692"/>
    </cofactor>
</comment>
<dbReference type="InterPro" id="IPR016169">
    <property type="entry name" value="FAD-bd_PCMH_sub2"/>
</dbReference>
<accession>A0ABR9NU51</accession>
<evidence type="ECO:0000313" key="21">
    <source>
        <dbReference type="EMBL" id="MBE2887790.1"/>
    </source>
</evidence>
<evidence type="ECO:0000256" key="12">
    <source>
        <dbReference type="ARBA" id="ARBA00022960"/>
    </source>
</evidence>
<gene>
    <name evidence="19 21" type="primary">murB</name>
    <name evidence="21" type="ORF">IIE05_07390</name>
</gene>
<dbReference type="Proteomes" id="UP000618926">
    <property type="component" value="Unassembled WGS sequence"/>
</dbReference>
<comment type="pathway">
    <text evidence="4 19">Cell wall biogenesis; peptidoglycan biosynthesis.</text>
</comment>
<evidence type="ECO:0000256" key="10">
    <source>
        <dbReference type="ARBA" id="ARBA00022827"/>
    </source>
</evidence>
<comment type="catalytic activity">
    <reaction evidence="18 19">
        <text>UDP-N-acetyl-alpha-D-muramate + NADP(+) = UDP-N-acetyl-3-O-(1-carboxyvinyl)-alpha-D-glucosamine + NADPH + H(+)</text>
        <dbReference type="Rhea" id="RHEA:12248"/>
        <dbReference type="ChEBI" id="CHEBI:15378"/>
        <dbReference type="ChEBI" id="CHEBI:57783"/>
        <dbReference type="ChEBI" id="CHEBI:58349"/>
        <dbReference type="ChEBI" id="CHEBI:68483"/>
        <dbReference type="ChEBI" id="CHEBI:70757"/>
        <dbReference type="EC" id="1.3.1.98"/>
    </reaction>
</comment>
<name>A0ABR9NU51_9BACT</name>
<feature type="domain" description="FAD-binding PCMH-type" evidence="20">
    <location>
        <begin position="30"/>
        <end position="194"/>
    </location>
</feature>
<evidence type="ECO:0000256" key="3">
    <source>
        <dbReference type="ARBA" id="ARBA00004496"/>
    </source>
</evidence>
<dbReference type="Gene3D" id="3.90.78.10">
    <property type="entry name" value="UDP-N-acetylenolpyruvoylglucosamine reductase, C-terminal domain"/>
    <property type="match status" value="1"/>
</dbReference>
<comment type="caution">
    <text evidence="21">The sequence shown here is derived from an EMBL/GenBank/DDBJ whole genome shotgun (WGS) entry which is preliminary data.</text>
</comment>
<dbReference type="InterPro" id="IPR036635">
    <property type="entry name" value="MurB_C_sf"/>
</dbReference>
<dbReference type="InterPro" id="IPR011601">
    <property type="entry name" value="MurB_C"/>
</dbReference>
<keyword evidence="14 19" id="KW-0560">Oxidoreductase</keyword>
<keyword evidence="13 19" id="KW-0573">Peptidoglycan synthesis</keyword>
<evidence type="ECO:0000256" key="8">
    <source>
        <dbReference type="ARBA" id="ARBA00022618"/>
    </source>
</evidence>
<dbReference type="SUPFAM" id="SSF56176">
    <property type="entry name" value="FAD-binding/transporter-associated domain-like"/>
    <property type="match status" value="1"/>
</dbReference>
<keyword evidence="15 19" id="KW-0131">Cell cycle</keyword>
<keyword evidence="12 19" id="KW-0133">Cell shape</keyword>
<evidence type="ECO:0000256" key="17">
    <source>
        <dbReference type="ARBA" id="ARBA00031026"/>
    </source>
</evidence>
<dbReference type="InterPro" id="IPR036318">
    <property type="entry name" value="FAD-bd_PCMH-like_sf"/>
</dbReference>
<evidence type="ECO:0000259" key="20">
    <source>
        <dbReference type="PROSITE" id="PS51387"/>
    </source>
</evidence>
<evidence type="ECO:0000256" key="1">
    <source>
        <dbReference type="ARBA" id="ARBA00001974"/>
    </source>
</evidence>
<evidence type="ECO:0000256" key="5">
    <source>
        <dbReference type="ARBA" id="ARBA00012518"/>
    </source>
</evidence>
<dbReference type="InterPro" id="IPR016167">
    <property type="entry name" value="FAD-bd_PCMH_sub1"/>
</dbReference>